<gene>
    <name evidence="3" type="ORF">CHO01_27490</name>
    <name evidence="4" type="ORF">HNR08_000059</name>
</gene>
<organism evidence="3 5">
    <name type="scientific">Cellulomonas hominis</name>
    <dbReference type="NCBI Taxonomy" id="156981"/>
    <lineage>
        <taxon>Bacteria</taxon>
        <taxon>Bacillati</taxon>
        <taxon>Actinomycetota</taxon>
        <taxon>Actinomycetes</taxon>
        <taxon>Micrococcales</taxon>
        <taxon>Cellulomonadaceae</taxon>
        <taxon>Cellulomonas</taxon>
    </lineage>
</organism>
<dbReference type="Proteomes" id="UP000564629">
    <property type="component" value="Unassembled WGS sequence"/>
</dbReference>
<evidence type="ECO:0008006" key="7">
    <source>
        <dbReference type="Google" id="ProtNLM"/>
    </source>
</evidence>
<dbReference type="AlphaFoldDB" id="A0A511FEJ3"/>
<feature type="chain" id="PRO_5038242076" description="Lipoprotein" evidence="2">
    <location>
        <begin position="23"/>
        <end position="142"/>
    </location>
</feature>
<dbReference type="RefSeq" id="WP_146838902.1">
    <property type="nucleotide sequence ID" value="NZ_BJVQ01000043.1"/>
</dbReference>
<evidence type="ECO:0000313" key="4">
    <source>
        <dbReference type="EMBL" id="MBB5471323.1"/>
    </source>
</evidence>
<protein>
    <recommendedName>
        <fullName evidence="7">Lipoprotein</fullName>
    </recommendedName>
</protein>
<name>A0A511FEJ3_9CELL</name>
<keyword evidence="2" id="KW-0732">Signal</keyword>
<evidence type="ECO:0000256" key="1">
    <source>
        <dbReference type="SAM" id="MobiDB-lite"/>
    </source>
</evidence>
<accession>A0A511FEJ3</accession>
<evidence type="ECO:0000256" key="2">
    <source>
        <dbReference type="SAM" id="SignalP"/>
    </source>
</evidence>
<feature type="signal peptide" evidence="2">
    <location>
        <begin position="1"/>
        <end position="22"/>
    </location>
</feature>
<evidence type="ECO:0000313" key="5">
    <source>
        <dbReference type="Proteomes" id="UP000321723"/>
    </source>
</evidence>
<dbReference type="PROSITE" id="PS51257">
    <property type="entry name" value="PROKAR_LIPOPROTEIN"/>
    <property type="match status" value="1"/>
</dbReference>
<sequence>MSVRSGALALAALVGVALSSCAPPRDEAADTATGFYTAIADGDGAAACAALAPAVAAAVEDDAGSPCPEALTSGDLGDDLRDRADAAGATSGGAAVRVAGRQAQVALGTDTLFLARSGPGWVITAAACTARPDRPYDCEVAE</sequence>
<dbReference type="EMBL" id="JACHDN010000001">
    <property type="protein sequence ID" value="MBB5471323.1"/>
    <property type="molecule type" value="Genomic_DNA"/>
</dbReference>
<keyword evidence="5" id="KW-1185">Reference proteome</keyword>
<comment type="caution">
    <text evidence="3">The sequence shown here is derived from an EMBL/GenBank/DDBJ whole genome shotgun (WGS) entry which is preliminary data.</text>
</comment>
<evidence type="ECO:0000313" key="6">
    <source>
        <dbReference type="Proteomes" id="UP000564629"/>
    </source>
</evidence>
<dbReference type="OrthoDB" id="5193742at2"/>
<dbReference type="Proteomes" id="UP000321723">
    <property type="component" value="Unassembled WGS sequence"/>
</dbReference>
<proteinExistence type="predicted"/>
<evidence type="ECO:0000313" key="3">
    <source>
        <dbReference type="EMBL" id="GEL47633.1"/>
    </source>
</evidence>
<feature type="region of interest" description="Disordered" evidence="1">
    <location>
        <begin position="63"/>
        <end position="92"/>
    </location>
</feature>
<dbReference type="EMBL" id="BJVQ01000043">
    <property type="protein sequence ID" value="GEL47633.1"/>
    <property type="molecule type" value="Genomic_DNA"/>
</dbReference>
<reference evidence="3 5" key="1">
    <citation type="submission" date="2019-07" db="EMBL/GenBank/DDBJ databases">
        <title>Whole genome shotgun sequence of Cellulomonas hominis NBRC 16055.</title>
        <authorList>
            <person name="Hosoyama A."/>
            <person name="Uohara A."/>
            <person name="Ohji S."/>
            <person name="Ichikawa N."/>
        </authorList>
    </citation>
    <scope>NUCLEOTIDE SEQUENCE [LARGE SCALE GENOMIC DNA]</scope>
    <source>
        <strain evidence="3 5">NBRC 16055</strain>
    </source>
</reference>
<reference evidence="4 6" key="2">
    <citation type="submission" date="2020-08" db="EMBL/GenBank/DDBJ databases">
        <title>Sequencing the genomes of 1000 actinobacteria strains.</title>
        <authorList>
            <person name="Klenk H.-P."/>
        </authorList>
    </citation>
    <scope>NUCLEOTIDE SEQUENCE [LARGE SCALE GENOMIC DNA]</scope>
    <source>
        <strain evidence="4 6">DSM 9581</strain>
    </source>
</reference>